<name>D3F9W0_CONWI</name>
<dbReference type="EMBL" id="CP001854">
    <property type="protein sequence ID" value="ADB51172.1"/>
    <property type="molecule type" value="Genomic_DNA"/>
</dbReference>
<dbReference type="OrthoDB" id="9758822at2"/>
<feature type="chain" id="PRO_5003043320" evidence="1">
    <location>
        <begin position="30"/>
        <end position="1597"/>
    </location>
</feature>
<evidence type="ECO:0000313" key="2">
    <source>
        <dbReference type="EMBL" id="ADB51172.1"/>
    </source>
</evidence>
<proteinExistence type="predicted"/>
<dbReference type="GO" id="GO:0005975">
    <property type="term" value="P:carbohydrate metabolic process"/>
    <property type="evidence" value="ECO:0007669"/>
    <property type="project" value="UniProtKB-ARBA"/>
</dbReference>
<dbReference type="HOGENOM" id="CLU_244422_0_0_11"/>
<dbReference type="Gene3D" id="2.60.120.260">
    <property type="entry name" value="Galactose-binding domain-like"/>
    <property type="match status" value="2"/>
</dbReference>
<dbReference type="eggNOG" id="COG1501">
    <property type="taxonomic scope" value="Bacteria"/>
</dbReference>
<feature type="signal peptide" evidence="1">
    <location>
        <begin position="1"/>
        <end position="29"/>
    </location>
</feature>
<dbReference type="PROSITE" id="PS51318">
    <property type="entry name" value="TAT"/>
    <property type="match status" value="1"/>
</dbReference>
<protein>
    <submittedName>
        <fullName evidence="2">Uncharacterized protein</fullName>
    </submittedName>
</protein>
<keyword evidence="1" id="KW-0732">Signal</keyword>
<keyword evidence="3" id="KW-1185">Reference proteome</keyword>
<dbReference type="RefSeq" id="WP_012934223.1">
    <property type="nucleotide sequence ID" value="NC_013739.1"/>
</dbReference>
<dbReference type="Gene3D" id="2.60.40.10">
    <property type="entry name" value="Immunoglobulins"/>
    <property type="match status" value="1"/>
</dbReference>
<dbReference type="SUPFAM" id="SSF51445">
    <property type="entry name" value="(Trans)glycosidases"/>
    <property type="match status" value="1"/>
</dbReference>
<dbReference type="Proteomes" id="UP000008229">
    <property type="component" value="Chromosome"/>
</dbReference>
<dbReference type="InterPro" id="IPR006311">
    <property type="entry name" value="TAT_signal"/>
</dbReference>
<dbReference type="InterPro" id="IPR013785">
    <property type="entry name" value="Aldolase_TIM"/>
</dbReference>
<evidence type="ECO:0000256" key="1">
    <source>
        <dbReference type="SAM" id="SignalP"/>
    </source>
</evidence>
<dbReference type="STRING" id="469383.Cwoe_2753"/>
<gene>
    <name evidence="2" type="ordered locus">Cwoe_2753</name>
</gene>
<evidence type="ECO:0000313" key="3">
    <source>
        <dbReference type="Proteomes" id="UP000008229"/>
    </source>
</evidence>
<accession>D3F9W0</accession>
<dbReference type="Gene3D" id="3.20.20.70">
    <property type="entry name" value="Aldolase class I"/>
    <property type="match status" value="1"/>
</dbReference>
<dbReference type="InterPro" id="IPR013783">
    <property type="entry name" value="Ig-like_fold"/>
</dbReference>
<organism evidence="2 3">
    <name type="scientific">Conexibacter woesei (strain DSM 14684 / CCUG 47730 / CIP 108061 / JCM 11494 / NBRC 100937 / ID131577)</name>
    <dbReference type="NCBI Taxonomy" id="469383"/>
    <lineage>
        <taxon>Bacteria</taxon>
        <taxon>Bacillati</taxon>
        <taxon>Actinomycetota</taxon>
        <taxon>Thermoleophilia</taxon>
        <taxon>Solirubrobacterales</taxon>
        <taxon>Conexibacteraceae</taxon>
        <taxon>Conexibacter</taxon>
    </lineage>
</organism>
<sequence precursor="true">MFVRQRRTVVAACAAAAGIALGAPAGAHAVTSGDAYANQDANACSWTFGTAGVEKVVALAGGEFEMTSLKNKVASPAQELVQGTTASDEFRFEWDGTTLRGSTGGWSCGAGAARTVTVGGEEAIQLDVTLSRTGVDVTKRYVVFPSTSLIREQVIYRNTSASARTLARPSFLHQRMLGADAAANDVDLTFMTGASAGHLNHGSWTSRVAPLSSTYRRDFDSYDQLACGSDALAQRCATQVAYKETSATYIPWLDFRNVAREDGISFGLDLHGRWKAAVGSVDGAPGGVSVTLPNFDASVAPGESVTTPRSWMLTYAGDHDEMTNRLLAWQYRYLWDYTRDPYFAGVRMLGFWRAGASGYYGTGGGYDPTGLLQKVFGLADHMRHVGADGYHRDYGWWDQIGTWNGPDWRQSHDYLAKSGIRQTLYQPTYNSQTGAAAYNVNPAWWAQGVPCSENDVFGFRLIDLSIPLAADWLQRTLVGNAQKWGDHAWRNDVCPIGNANGAIQLKQSEALVRASLGFLDARPDSSIQSVNSGGTEFGWELIRRSSSASFTDDRGDTALYDASRLFPVDKISGMPDAWVPDQCSAAFNFTLAFTPDYTGTTSDPAKLECLREVVERYRYLKAAGVAGRWIRYYHPSGTGVQRAWLQRVSRDGTKSILMLGRDQTGAVTVHPKGLNPGDSYTVSFQLGTGTAGTRTGADLMSRGIVLTSPQTGELIWLGMPKRPGAGGDRTAPTAPASVTARYETNMSVPGVGLTWPASSDDHFLSGYDVLRDGARIAVVSKGTYYFDHSPAASTQSTYAVRAFDADGNRSATVSTTPTATDAIVLDGAAGALRYAGGGWSHQTGRVEAYAGTLSVSSTAGDSVGHVFEGSGVTWYAKLGPGNGKAAVTIDGRERTVVDLFAPDETNWRIPVFSRTWNSTARHRVEITVLPDRNTRSTGTAVNVDGLRVRTTRPTVTEDDAFTYGGTGWKRPSAQVEASNQSITSTASSTAQQYDFTVCRTACGGFSGTQGGSDWRYQDLRGGVWSDIATYTPRDPTYGRIWHDTTPSVGGWVFPQAIHPGESIDTARTWTAPRSGTIDIASRPAKDVAGGDGVVVKVTKNGTTIAGPRTIAATDKVGADMDLAGVTVAAGDQIRFEINRIGTYNSDRTNWDPEILYRRPAGGCALACQSFSALQGVGDWRYQGESGGSWSDLSQYGSASADGPGWSDGAGSGPRLVLRDAIRPGAAGGAARAWTAPRAGVVDVDGVPAKIDTAGDGVVVKITKNGTTVAGPRTIAAGDTTGSAFGATGVTVAEGDQIRFEIAAGATWAGDLTRWDPSVRYQGACQLACQQFGDVQGDRNWRYQDQRNGSWTDIASFLPTGFATGPTWHDATPSTGGWVFERVQHPGQSIDTARTWIAPVTGTVDIASRPFKFDTNPAGDGVVVRVTRNGRTVLGPRTIAATDGTGSAFDLRGLDVAEGDAIRFEINRNGTYSSDQTSWDPQVEYTATGRAAAPSYDPLTTSTPSGPLTAEATVTGRTVELIGRRCDACGVVDVYVDGVFTDRVDTFGYRGPNTWQALLWKRSWATSAARTIRVVVTGAKSQEARGAAVFLDSIQATG</sequence>
<reference evidence="3" key="2">
    <citation type="submission" date="2010-01" db="EMBL/GenBank/DDBJ databases">
        <title>The complete genome of Conexibacter woesei DSM 14684.</title>
        <authorList>
            <consortium name="US DOE Joint Genome Institute (JGI-PGF)"/>
            <person name="Lucas S."/>
            <person name="Copeland A."/>
            <person name="Lapidus A."/>
            <person name="Glavina del Rio T."/>
            <person name="Dalin E."/>
            <person name="Tice H."/>
            <person name="Bruce D."/>
            <person name="Goodwin L."/>
            <person name="Pitluck S."/>
            <person name="Kyrpides N."/>
            <person name="Mavromatis K."/>
            <person name="Ivanova N."/>
            <person name="Mikhailova N."/>
            <person name="Chertkov O."/>
            <person name="Brettin T."/>
            <person name="Detter J.C."/>
            <person name="Han C."/>
            <person name="Larimer F."/>
            <person name="Land M."/>
            <person name="Hauser L."/>
            <person name="Markowitz V."/>
            <person name="Cheng J.-F."/>
            <person name="Hugenholtz P."/>
            <person name="Woyke T."/>
            <person name="Wu D."/>
            <person name="Pukall R."/>
            <person name="Steenblock K."/>
            <person name="Schneider S."/>
            <person name="Klenk H.-P."/>
            <person name="Eisen J.A."/>
        </authorList>
    </citation>
    <scope>NUCLEOTIDE SEQUENCE [LARGE SCALE GENOMIC DNA]</scope>
    <source>
        <strain evidence="3">DSM 14684 / CIP 108061 / JCM 11494 / NBRC 100937 / ID131577</strain>
    </source>
</reference>
<dbReference type="InterPro" id="IPR017853">
    <property type="entry name" value="GH"/>
</dbReference>
<reference evidence="2 3" key="1">
    <citation type="journal article" date="2010" name="Stand. Genomic Sci.">
        <title>Complete genome sequence of Conexibacter woesei type strain (ID131577).</title>
        <authorList>
            <person name="Pukall R."/>
            <person name="Lapidus A."/>
            <person name="Glavina Del Rio T."/>
            <person name="Copeland A."/>
            <person name="Tice H."/>
            <person name="Cheng J.-F."/>
            <person name="Lucas S."/>
            <person name="Chen F."/>
            <person name="Nolan M."/>
            <person name="Bruce D."/>
            <person name="Goodwin L."/>
            <person name="Pitluck S."/>
            <person name="Mavromatis K."/>
            <person name="Ivanova N."/>
            <person name="Ovchinnikova G."/>
            <person name="Pati A."/>
            <person name="Chen A."/>
            <person name="Palaniappan K."/>
            <person name="Land M."/>
            <person name="Hauser L."/>
            <person name="Chang Y.-J."/>
            <person name="Jeffries C.D."/>
            <person name="Chain P."/>
            <person name="Meincke L."/>
            <person name="Sims D."/>
            <person name="Brettin T."/>
            <person name="Detter J.C."/>
            <person name="Rohde M."/>
            <person name="Goeker M."/>
            <person name="Bristow J."/>
            <person name="Eisen J.A."/>
            <person name="Markowitz V."/>
            <person name="Kyrpides N.C."/>
            <person name="Klenk H.-P."/>
            <person name="Hugenholtz P."/>
        </authorList>
    </citation>
    <scope>NUCLEOTIDE SEQUENCE [LARGE SCALE GENOMIC DNA]</scope>
    <source>
        <strain evidence="3">DSM 14684 / CIP 108061 / JCM 11494 / NBRC 100937 / ID131577</strain>
    </source>
</reference>
<dbReference type="KEGG" id="cwo:Cwoe_2753"/>